<dbReference type="InterPro" id="IPR048286">
    <property type="entry name" value="Integrin_alpha_Ig-like_3"/>
</dbReference>
<dbReference type="InterPro" id="IPR048285">
    <property type="entry name" value="Integrin_alpha_Ig-like_2"/>
</dbReference>
<keyword evidence="4 13" id="KW-0732">Signal</keyword>
<dbReference type="GO" id="GO:0008305">
    <property type="term" value="C:integrin complex"/>
    <property type="evidence" value="ECO:0007669"/>
    <property type="project" value="InterPro"/>
</dbReference>
<feature type="repeat" description="FG-GAP" evidence="12">
    <location>
        <begin position="32"/>
        <end position="98"/>
    </location>
</feature>
<evidence type="ECO:0000259" key="16">
    <source>
        <dbReference type="Pfam" id="PF20805"/>
    </source>
</evidence>
<comment type="caution">
    <text evidence="18">The sequence shown here is derived from an EMBL/GenBank/DDBJ whole genome shotgun (WGS) entry which is preliminary data.</text>
</comment>
<organism evidence="18 19">
    <name type="scientific">Ramazzottius varieornatus</name>
    <name type="common">Water bear</name>
    <name type="synonym">Tardigrade</name>
    <dbReference type="NCBI Taxonomy" id="947166"/>
    <lineage>
        <taxon>Eukaryota</taxon>
        <taxon>Metazoa</taxon>
        <taxon>Ecdysozoa</taxon>
        <taxon>Tardigrada</taxon>
        <taxon>Eutardigrada</taxon>
        <taxon>Parachela</taxon>
        <taxon>Hypsibioidea</taxon>
        <taxon>Ramazzottiidae</taxon>
        <taxon>Ramazzottius</taxon>
    </lineage>
</organism>
<evidence type="ECO:0000256" key="13">
    <source>
        <dbReference type="RuleBase" id="RU003762"/>
    </source>
</evidence>
<keyword evidence="6 13" id="KW-0130">Cell adhesion</keyword>
<dbReference type="AlphaFoldDB" id="A0A1D1UIC7"/>
<comment type="similarity">
    <text evidence="2 13">Belongs to the integrin alpha chain family.</text>
</comment>
<dbReference type="InterPro" id="IPR032695">
    <property type="entry name" value="Integrin_dom_sf"/>
</dbReference>
<keyword evidence="3 13" id="KW-0812">Transmembrane</keyword>
<gene>
    <name evidence="18" type="primary">RvY_00998-1</name>
    <name evidence="18" type="synonym">RvY_00998.1</name>
    <name evidence="18" type="ORF">RvY_00998</name>
</gene>
<protein>
    <submittedName>
        <fullName evidence="18">Uncharacterized protein</fullName>
    </submittedName>
</protein>
<keyword evidence="8 13" id="KW-0401">Integrin</keyword>
<dbReference type="Pfam" id="PF20805">
    <property type="entry name" value="Integrin_A_Ig_2"/>
    <property type="match status" value="1"/>
</dbReference>
<dbReference type="Gene3D" id="2.60.40.1510">
    <property type="entry name" value="ntegrin, alpha v. Chain A, domain 3"/>
    <property type="match status" value="1"/>
</dbReference>
<dbReference type="GO" id="GO:0007229">
    <property type="term" value="P:integrin-mediated signaling pathway"/>
    <property type="evidence" value="ECO:0007669"/>
    <property type="project" value="UniProtKB-KW"/>
</dbReference>
<dbReference type="Gene3D" id="2.60.40.1530">
    <property type="entry name" value="ntegrin, alpha v. Chain A, domain 4"/>
    <property type="match status" value="1"/>
</dbReference>
<evidence type="ECO:0000256" key="14">
    <source>
        <dbReference type="SAM" id="MobiDB-lite"/>
    </source>
</evidence>
<feature type="domain" description="Integrin alpha first immunoglubulin-like" evidence="15">
    <location>
        <begin position="468"/>
        <end position="640"/>
    </location>
</feature>
<evidence type="ECO:0000256" key="5">
    <source>
        <dbReference type="ARBA" id="ARBA00022737"/>
    </source>
</evidence>
<evidence type="ECO:0000313" key="18">
    <source>
        <dbReference type="EMBL" id="GAU88260.1"/>
    </source>
</evidence>
<evidence type="ECO:0000256" key="3">
    <source>
        <dbReference type="ARBA" id="ARBA00022692"/>
    </source>
</evidence>
<proteinExistence type="inferred from homology"/>
<evidence type="ECO:0000259" key="15">
    <source>
        <dbReference type="Pfam" id="PF08441"/>
    </source>
</evidence>
<keyword evidence="11" id="KW-0325">Glycoprotein</keyword>
<dbReference type="Proteomes" id="UP000186922">
    <property type="component" value="Unassembled WGS sequence"/>
</dbReference>
<dbReference type="GO" id="GO:0033627">
    <property type="term" value="P:cell adhesion mediated by integrin"/>
    <property type="evidence" value="ECO:0007669"/>
    <property type="project" value="TreeGrafter"/>
</dbReference>
<evidence type="ECO:0000256" key="8">
    <source>
        <dbReference type="ARBA" id="ARBA00023037"/>
    </source>
</evidence>
<feature type="transmembrane region" description="Helical" evidence="13">
    <location>
        <begin position="1051"/>
        <end position="1074"/>
    </location>
</feature>
<name>A0A1D1UIC7_RAMVA</name>
<evidence type="ECO:0000256" key="11">
    <source>
        <dbReference type="ARBA" id="ARBA00023180"/>
    </source>
</evidence>
<dbReference type="GO" id="GO:0048513">
    <property type="term" value="P:animal organ development"/>
    <property type="evidence" value="ECO:0007669"/>
    <property type="project" value="UniProtKB-ARBA"/>
</dbReference>
<sequence length="1112" mass="123634">MDRITIIPRKPLFLAIILFSLQIRVQAFNLDSRIPVIKRADRGAYFGYSVAEHQTDEGALGPKSQILVGAPRANTSQPGTTRPGTIYVCPVSTRLTDCQQIDLGNFTRNQAPPEDEDANDGWLGVSLKSRGVGGQVVACAHRYKKQDQGAIWGLGMCHLFTPELSYEDPPYEACAGQKTTRGHEDFGFCQAGISSELAEDGTLTVGTPGALNWRGGIFSIAVSRQEGFGLDKRWFSSEMNEYRSFVNKVSYLGMSVTSGYFLGAGKHMVYIAGAPRSNLTGEVFLFRKQVDGKNRTLELLGQLGGEQVASQYGYSLASGDLNNDGYPDLIVGAPFFFQNEPPKGGAVYVYLNSEEGVQYAEPKKLLGPAESKFGFAVANAGDLNLDGYSDLAVGAPYDGAGAVYIFQGSATGIATTEPSQVLRATDLPVAGVRTLGYSLSGGIDMDGNGYPDLLSGAYESDTVVLFRARPVINVITEVNELPKYLNDPNVPQRFCTDASGKNLTCFTFRPCFRIASQNWNFGGEMRIEYRIEAETFQKSGRVQYSRVKFQNAVDPQNANIVTRQVVVTANSWNRALCGEDMRQTVLLQDSVRDVLNPIWFKLTYELLLDKPRFPREGEPLPRINDYPLLDQNASRIFDVKFYKDCGANDVCESNLRLNATLSLPVDADKRYVLSLGENNQIFLNLTLRNEHEAAYQTCMFVQHPATLEYIGADNKQYACSHVKDIPTLIRCDIGNPFPRGGEVHISMRFNTTNLQPLDNQVSVSIWANTTSTPMEPIQPPLNLTAVIVVRADIEVRGASDPLEIFYSGLVTGASAMKKEEDIGLSVNHTYEIRNRGPAKVSSSRVTIRWPLEVENGQKHGKYLLYLLEQPILDGPVVCSVDPRYINPVGLKRSTRLLPRPRDDQDGEPLRTQALRSKIVVNPTTVAPPQTPLSRVKREKIVQHEEKVVENKKIKYVRLDCDRGTAKCVDIVCQIRELNKDQPVVIRLRARLWNSTFMEDYRDINSIEIKSRAEVVVDTTYQVEDAKGNNVAFVQTVAKPDVSIISQTTEVAWWWILLAVLGGLLLLALLIYLLYCCGFFKRKTVGSEPSRRQTPNDYNDEYETKRMSPQSDE</sequence>
<dbReference type="EMBL" id="BDGG01000001">
    <property type="protein sequence ID" value="GAU88260.1"/>
    <property type="molecule type" value="Genomic_DNA"/>
</dbReference>
<evidence type="ECO:0000256" key="9">
    <source>
        <dbReference type="ARBA" id="ARBA00023136"/>
    </source>
</evidence>
<comment type="subcellular location">
    <subcellularLocation>
        <location evidence="1 13">Membrane</location>
        <topology evidence="1 13">Single-pass type I membrane protein</topology>
    </subcellularLocation>
</comment>
<feature type="region of interest" description="Disordered" evidence="14">
    <location>
        <begin position="1085"/>
        <end position="1112"/>
    </location>
</feature>
<dbReference type="Pfam" id="PF20806">
    <property type="entry name" value="Integrin_A_Ig_3"/>
    <property type="match status" value="1"/>
</dbReference>
<dbReference type="Gene3D" id="2.60.40.1460">
    <property type="entry name" value="Integrin domains. Chain A, domain 2"/>
    <property type="match status" value="1"/>
</dbReference>
<keyword evidence="19" id="KW-1185">Reference proteome</keyword>
<dbReference type="STRING" id="947166.A0A1D1UIC7"/>
<keyword evidence="9 13" id="KW-0472">Membrane</keyword>
<dbReference type="GO" id="GO:0005178">
    <property type="term" value="F:integrin binding"/>
    <property type="evidence" value="ECO:0007669"/>
    <property type="project" value="TreeGrafter"/>
</dbReference>
<dbReference type="SUPFAM" id="SSF69179">
    <property type="entry name" value="Integrin domains"/>
    <property type="match status" value="3"/>
</dbReference>
<dbReference type="InterPro" id="IPR000413">
    <property type="entry name" value="Integrin_alpha"/>
</dbReference>
<dbReference type="SMART" id="SM00191">
    <property type="entry name" value="Int_alpha"/>
    <property type="match status" value="5"/>
</dbReference>
<evidence type="ECO:0000256" key="12">
    <source>
        <dbReference type="PROSITE-ProRule" id="PRU00803"/>
    </source>
</evidence>
<evidence type="ECO:0000256" key="10">
    <source>
        <dbReference type="ARBA" id="ARBA00023170"/>
    </source>
</evidence>
<evidence type="ECO:0000256" key="7">
    <source>
        <dbReference type="ARBA" id="ARBA00022989"/>
    </source>
</evidence>
<keyword evidence="10 13" id="KW-0675">Receptor</keyword>
<dbReference type="Pfam" id="PF01839">
    <property type="entry name" value="FG-GAP"/>
    <property type="match status" value="2"/>
</dbReference>
<feature type="domain" description="Integrin alpha second immunoglobulin-like" evidence="16">
    <location>
        <begin position="645"/>
        <end position="773"/>
    </location>
</feature>
<keyword evidence="5" id="KW-0677">Repeat</keyword>
<feature type="repeat" description="FG-GAP" evidence="12">
    <location>
        <begin position="298"/>
        <end position="359"/>
    </location>
</feature>
<dbReference type="PANTHER" id="PTHR23220:SF122">
    <property type="entry name" value="INTEGRIN ALPHA-PS1"/>
    <property type="match status" value="1"/>
</dbReference>
<feature type="repeat" description="FG-GAP" evidence="12">
    <location>
        <begin position="360"/>
        <end position="415"/>
    </location>
</feature>
<keyword evidence="7 13" id="KW-1133">Transmembrane helix</keyword>
<dbReference type="PANTHER" id="PTHR23220">
    <property type="entry name" value="INTEGRIN ALPHA"/>
    <property type="match status" value="1"/>
</dbReference>
<dbReference type="GO" id="GO:0007160">
    <property type="term" value="P:cell-matrix adhesion"/>
    <property type="evidence" value="ECO:0007669"/>
    <property type="project" value="TreeGrafter"/>
</dbReference>
<evidence type="ECO:0000256" key="4">
    <source>
        <dbReference type="ARBA" id="ARBA00022729"/>
    </source>
</evidence>
<evidence type="ECO:0000256" key="6">
    <source>
        <dbReference type="ARBA" id="ARBA00022889"/>
    </source>
</evidence>
<dbReference type="GO" id="GO:0009897">
    <property type="term" value="C:external side of plasma membrane"/>
    <property type="evidence" value="ECO:0007669"/>
    <property type="project" value="TreeGrafter"/>
</dbReference>
<dbReference type="PRINTS" id="PR01185">
    <property type="entry name" value="INTEGRINA"/>
</dbReference>
<evidence type="ECO:0000313" key="19">
    <source>
        <dbReference type="Proteomes" id="UP000186922"/>
    </source>
</evidence>
<dbReference type="Pfam" id="PF08441">
    <property type="entry name" value="Integrin_A_Ig_1"/>
    <property type="match status" value="1"/>
</dbReference>
<evidence type="ECO:0000256" key="1">
    <source>
        <dbReference type="ARBA" id="ARBA00004479"/>
    </source>
</evidence>
<feature type="repeat" description="FG-GAP" evidence="12">
    <location>
        <begin position="420"/>
        <end position="483"/>
    </location>
</feature>
<feature type="signal peptide" evidence="13">
    <location>
        <begin position="1"/>
        <end position="27"/>
    </location>
</feature>
<feature type="chain" id="PRO_5008811094" evidence="13">
    <location>
        <begin position="28"/>
        <end position="1112"/>
    </location>
</feature>
<dbReference type="GO" id="GO:0098609">
    <property type="term" value="P:cell-cell adhesion"/>
    <property type="evidence" value="ECO:0007669"/>
    <property type="project" value="TreeGrafter"/>
</dbReference>
<dbReference type="InterPro" id="IPR028994">
    <property type="entry name" value="Integrin_alpha_N"/>
</dbReference>
<dbReference type="SUPFAM" id="SSF69318">
    <property type="entry name" value="Integrin alpha N-terminal domain"/>
    <property type="match status" value="1"/>
</dbReference>
<dbReference type="InterPro" id="IPR013519">
    <property type="entry name" value="Int_alpha_beta-p"/>
</dbReference>
<evidence type="ECO:0000259" key="17">
    <source>
        <dbReference type="Pfam" id="PF20806"/>
    </source>
</evidence>
<feature type="domain" description="Integrin alpha third immunoglobulin-like" evidence="17">
    <location>
        <begin position="794"/>
        <end position="1038"/>
    </location>
</feature>
<accession>A0A1D1UIC7</accession>
<reference evidence="18 19" key="1">
    <citation type="journal article" date="2016" name="Nat. Commun.">
        <title>Extremotolerant tardigrade genome and improved radiotolerance of human cultured cells by tardigrade-unique protein.</title>
        <authorList>
            <person name="Hashimoto T."/>
            <person name="Horikawa D.D."/>
            <person name="Saito Y."/>
            <person name="Kuwahara H."/>
            <person name="Kozuka-Hata H."/>
            <person name="Shin-I T."/>
            <person name="Minakuchi Y."/>
            <person name="Ohishi K."/>
            <person name="Motoyama A."/>
            <person name="Aizu T."/>
            <person name="Enomoto A."/>
            <person name="Kondo K."/>
            <person name="Tanaka S."/>
            <person name="Hara Y."/>
            <person name="Koshikawa S."/>
            <person name="Sagara H."/>
            <person name="Miura T."/>
            <person name="Yokobori S."/>
            <person name="Miyagawa K."/>
            <person name="Suzuki Y."/>
            <person name="Kubo T."/>
            <person name="Oyama M."/>
            <person name="Kohara Y."/>
            <person name="Fujiyama A."/>
            <person name="Arakawa K."/>
            <person name="Katayama T."/>
            <person name="Toyoda A."/>
            <person name="Kunieda T."/>
        </authorList>
    </citation>
    <scope>NUCLEOTIDE SEQUENCE [LARGE SCALE GENOMIC DNA]</scope>
    <source>
        <strain evidence="18 19">YOKOZUNA-1</strain>
    </source>
</reference>
<dbReference type="Gene3D" id="1.20.5.930">
    <property type="entry name" value="Bicelle-embedded integrin alpha(iib) transmembrane segment"/>
    <property type="match status" value="1"/>
</dbReference>
<evidence type="ECO:0000256" key="2">
    <source>
        <dbReference type="ARBA" id="ARBA00008054"/>
    </source>
</evidence>
<dbReference type="PROSITE" id="PS51470">
    <property type="entry name" value="FG_GAP"/>
    <property type="match status" value="4"/>
</dbReference>
<dbReference type="InterPro" id="IPR013517">
    <property type="entry name" value="FG-GAP"/>
</dbReference>
<dbReference type="Gene3D" id="2.130.10.130">
    <property type="entry name" value="Integrin alpha, N-terminal"/>
    <property type="match status" value="1"/>
</dbReference>
<dbReference type="InterPro" id="IPR013649">
    <property type="entry name" value="Integrin_alpha_Ig-like_1"/>
</dbReference>
<dbReference type="OrthoDB" id="5317514at2759"/>